<keyword evidence="4 6" id="KW-1133">Transmembrane helix</keyword>
<dbReference type="CDD" id="cd16914">
    <property type="entry name" value="EcfT"/>
    <property type="match status" value="1"/>
</dbReference>
<feature type="transmembrane region" description="Helical" evidence="6">
    <location>
        <begin position="233"/>
        <end position="252"/>
    </location>
</feature>
<evidence type="ECO:0000256" key="3">
    <source>
        <dbReference type="ARBA" id="ARBA00022692"/>
    </source>
</evidence>
<dbReference type="PANTHER" id="PTHR43723">
    <property type="entry name" value="COBALT TRANSPORT PROTEIN CBIQ"/>
    <property type="match status" value="1"/>
</dbReference>
<dbReference type="OrthoDB" id="4407546at2"/>
<protein>
    <submittedName>
        <fullName evidence="7">Cobalt ECF transporter T component CbiQ</fullName>
    </submittedName>
</protein>
<dbReference type="RefSeq" id="WP_094362981.1">
    <property type="nucleotide sequence ID" value="NZ_NMVQ01000005.1"/>
</dbReference>
<dbReference type="Proteomes" id="UP000216311">
    <property type="component" value="Unassembled WGS sequence"/>
</dbReference>
<keyword evidence="5 6" id="KW-0472">Membrane</keyword>
<dbReference type="InterPro" id="IPR003339">
    <property type="entry name" value="ABC/ECF_trnsptr_transmembrane"/>
</dbReference>
<name>A0A255H913_9ACTN</name>
<keyword evidence="8" id="KW-1185">Reference proteome</keyword>
<comment type="caution">
    <text evidence="7">The sequence shown here is derived from an EMBL/GenBank/DDBJ whole genome shotgun (WGS) entry which is preliminary data.</text>
</comment>
<dbReference type="Pfam" id="PF02361">
    <property type="entry name" value="CbiQ"/>
    <property type="match status" value="1"/>
</dbReference>
<accession>A0A255H913</accession>
<comment type="subcellular location">
    <subcellularLocation>
        <location evidence="1">Cell membrane</location>
        <topology evidence="1">Multi-pass membrane protein</topology>
    </subcellularLocation>
</comment>
<evidence type="ECO:0000313" key="8">
    <source>
        <dbReference type="Proteomes" id="UP000216311"/>
    </source>
</evidence>
<keyword evidence="3 6" id="KW-0812">Transmembrane</keyword>
<dbReference type="InterPro" id="IPR012809">
    <property type="entry name" value="ECF_CbiQ"/>
</dbReference>
<keyword evidence="2" id="KW-1003">Cell membrane</keyword>
<proteinExistence type="predicted"/>
<evidence type="ECO:0000256" key="6">
    <source>
        <dbReference type="SAM" id="Phobius"/>
    </source>
</evidence>
<reference evidence="7 8" key="1">
    <citation type="submission" date="2017-07" db="EMBL/GenBank/DDBJ databases">
        <title>Draft whole genome sequences of clinical Proprionibacteriaceae strains.</title>
        <authorList>
            <person name="Bernier A.-M."/>
            <person name="Bernard K."/>
            <person name="Domingo M.-C."/>
        </authorList>
    </citation>
    <scope>NUCLEOTIDE SEQUENCE [LARGE SCALE GENOMIC DNA]</scope>
    <source>
        <strain evidence="7 8">NML 130396</strain>
    </source>
</reference>
<feature type="transmembrane region" description="Helical" evidence="6">
    <location>
        <begin position="43"/>
        <end position="62"/>
    </location>
</feature>
<evidence type="ECO:0000256" key="2">
    <source>
        <dbReference type="ARBA" id="ARBA00022475"/>
    </source>
</evidence>
<organism evidence="7 8">
    <name type="scientific">Enemella dayhoffiae</name>
    <dbReference type="NCBI Taxonomy" id="2016507"/>
    <lineage>
        <taxon>Bacteria</taxon>
        <taxon>Bacillati</taxon>
        <taxon>Actinomycetota</taxon>
        <taxon>Actinomycetes</taxon>
        <taxon>Propionibacteriales</taxon>
        <taxon>Propionibacteriaceae</taxon>
        <taxon>Enemella</taxon>
    </lineage>
</organism>
<feature type="transmembrane region" description="Helical" evidence="6">
    <location>
        <begin position="69"/>
        <end position="98"/>
    </location>
</feature>
<gene>
    <name evidence="7" type="primary">cbiQ</name>
    <name evidence="7" type="ORF">CGZ93_04580</name>
</gene>
<sequence length="254" mass="26806">MSSPALDRAAWASPWRHRSVLDKSLLCGGLLLVTISLPPWPTAVAVAVIGLVAAVWLARVRIGLFVRAVVAPVGFIAVGALSVAIGLGGTPAGALWHWGPLSLTETGLLRAGTVAARGFAGMVALVLLAVTTPMVDLIDALRRLRIPEPLLEITALTYRLLFVLAQVAGSVHRAQTARLGHDGYARSLRSAGLLASVLLVHSWNRARRLEDGLAGRGHEGSLQTLSPQKLCSWRFRAITLAVLAGLVVLGVVSR</sequence>
<dbReference type="GO" id="GO:0043190">
    <property type="term" value="C:ATP-binding cassette (ABC) transporter complex"/>
    <property type="evidence" value="ECO:0007669"/>
    <property type="project" value="InterPro"/>
</dbReference>
<dbReference type="GO" id="GO:0006824">
    <property type="term" value="P:cobalt ion transport"/>
    <property type="evidence" value="ECO:0007669"/>
    <property type="project" value="InterPro"/>
</dbReference>
<evidence type="ECO:0000256" key="5">
    <source>
        <dbReference type="ARBA" id="ARBA00023136"/>
    </source>
</evidence>
<feature type="transmembrane region" description="Helical" evidence="6">
    <location>
        <begin position="118"/>
        <end position="138"/>
    </location>
</feature>
<dbReference type="InterPro" id="IPR052770">
    <property type="entry name" value="Cobalt_transport_CbiQ"/>
</dbReference>
<dbReference type="PANTHER" id="PTHR43723:SF1">
    <property type="entry name" value="COBALT TRANSPORT PROTEIN CBIQ"/>
    <property type="match status" value="1"/>
</dbReference>
<evidence type="ECO:0000256" key="4">
    <source>
        <dbReference type="ARBA" id="ARBA00022989"/>
    </source>
</evidence>
<evidence type="ECO:0000313" key="7">
    <source>
        <dbReference type="EMBL" id="OYO24101.1"/>
    </source>
</evidence>
<dbReference type="AlphaFoldDB" id="A0A255H913"/>
<evidence type="ECO:0000256" key="1">
    <source>
        <dbReference type="ARBA" id="ARBA00004651"/>
    </source>
</evidence>
<dbReference type="EMBL" id="NMVQ01000005">
    <property type="protein sequence ID" value="OYO24101.1"/>
    <property type="molecule type" value="Genomic_DNA"/>
</dbReference>
<dbReference type="NCBIfam" id="TIGR02454">
    <property type="entry name" value="ECF_T_CbiQ"/>
    <property type="match status" value="1"/>
</dbReference>